<dbReference type="GO" id="GO:0016747">
    <property type="term" value="F:acyltransferase activity, transferring groups other than amino-acyl groups"/>
    <property type="evidence" value="ECO:0007669"/>
    <property type="project" value="InterPro"/>
</dbReference>
<evidence type="ECO:0000256" key="3">
    <source>
        <dbReference type="ARBA" id="ARBA00038502"/>
    </source>
</evidence>
<sequence>MTRIDLPDLRTEHLRLRPPREDDVPAIVACCQDPDIQRFTRVPSPYTTTDGQRWVTFCRDGLVRGTGAHLLAVDADDDTRVLGAIGLDVDRVDDSGEAGYWIAPDARRQGVASNGCRLLIRFGFEELGLAYIGLHAAATNPGSNAVARALGFTHEGTLRSAMRDGPSGDRSAPRCDANVWGLRPGELLDRGRHPA</sequence>
<reference evidence="5" key="1">
    <citation type="journal article" date="2014" name="Int. J. Syst. Evol. Microbiol.">
        <title>Complete genome sequence of Corynebacterium casei LMG S-19264T (=DSM 44701T), isolated from a smear-ripened cheese.</title>
        <authorList>
            <consortium name="US DOE Joint Genome Institute (JGI-PGF)"/>
            <person name="Walter F."/>
            <person name="Albersmeier A."/>
            <person name="Kalinowski J."/>
            <person name="Ruckert C."/>
        </authorList>
    </citation>
    <scope>NUCLEOTIDE SEQUENCE</scope>
    <source>
        <strain evidence="5">CGMCC 1.14988</strain>
    </source>
</reference>
<dbReference type="EMBL" id="BMHA01000002">
    <property type="protein sequence ID" value="GGI03815.1"/>
    <property type="molecule type" value="Genomic_DNA"/>
</dbReference>
<organism evidence="5 6">
    <name type="scientific">Egicoccus halophilus</name>
    <dbReference type="NCBI Taxonomy" id="1670830"/>
    <lineage>
        <taxon>Bacteria</taxon>
        <taxon>Bacillati</taxon>
        <taxon>Actinomycetota</taxon>
        <taxon>Nitriliruptoria</taxon>
        <taxon>Egicoccales</taxon>
        <taxon>Egicoccaceae</taxon>
        <taxon>Egicoccus</taxon>
    </lineage>
</organism>
<comment type="similarity">
    <text evidence="3">Belongs to the acetyltransferase family. RimJ subfamily.</text>
</comment>
<dbReference type="Gene3D" id="3.40.630.30">
    <property type="match status" value="1"/>
</dbReference>
<feature type="domain" description="N-acetyltransferase" evidence="4">
    <location>
        <begin position="14"/>
        <end position="176"/>
    </location>
</feature>
<evidence type="ECO:0000256" key="1">
    <source>
        <dbReference type="ARBA" id="ARBA00022679"/>
    </source>
</evidence>
<keyword evidence="1" id="KW-0808">Transferase</keyword>
<dbReference type="AlphaFoldDB" id="A0A8J3A630"/>
<evidence type="ECO:0000259" key="4">
    <source>
        <dbReference type="PROSITE" id="PS51186"/>
    </source>
</evidence>
<dbReference type="SUPFAM" id="SSF55729">
    <property type="entry name" value="Acyl-CoA N-acyltransferases (Nat)"/>
    <property type="match status" value="1"/>
</dbReference>
<evidence type="ECO:0000313" key="5">
    <source>
        <dbReference type="EMBL" id="GGI03815.1"/>
    </source>
</evidence>
<evidence type="ECO:0000256" key="2">
    <source>
        <dbReference type="ARBA" id="ARBA00023315"/>
    </source>
</evidence>
<evidence type="ECO:0000313" key="6">
    <source>
        <dbReference type="Proteomes" id="UP000650511"/>
    </source>
</evidence>
<name>A0A8J3A630_9ACTN</name>
<dbReference type="OrthoDB" id="9795188at2"/>
<dbReference type="InterPro" id="IPR000182">
    <property type="entry name" value="GNAT_dom"/>
</dbReference>
<dbReference type="Proteomes" id="UP000650511">
    <property type="component" value="Unassembled WGS sequence"/>
</dbReference>
<dbReference type="PANTHER" id="PTHR43792">
    <property type="entry name" value="GNAT FAMILY, PUTATIVE (AFU_ORTHOLOGUE AFUA_3G00765)-RELATED-RELATED"/>
    <property type="match status" value="1"/>
</dbReference>
<dbReference type="InterPro" id="IPR051531">
    <property type="entry name" value="N-acetyltransferase"/>
</dbReference>
<dbReference type="RefSeq" id="WP_130650910.1">
    <property type="nucleotide sequence ID" value="NZ_BMHA01000002.1"/>
</dbReference>
<dbReference type="Pfam" id="PF13302">
    <property type="entry name" value="Acetyltransf_3"/>
    <property type="match status" value="1"/>
</dbReference>
<dbReference type="InterPro" id="IPR016181">
    <property type="entry name" value="Acyl_CoA_acyltransferase"/>
</dbReference>
<accession>A0A8J3A630</accession>
<comment type="caution">
    <text evidence="5">The sequence shown here is derived from an EMBL/GenBank/DDBJ whole genome shotgun (WGS) entry which is preliminary data.</text>
</comment>
<protein>
    <submittedName>
        <fullName evidence="5">N-acetyltransferase</fullName>
    </submittedName>
</protein>
<dbReference type="PROSITE" id="PS51186">
    <property type="entry name" value="GNAT"/>
    <property type="match status" value="1"/>
</dbReference>
<gene>
    <name evidence="5" type="ORF">GCM10011354_05930</name>
</gene>
<reference evidence="5" key="2">
    <citation type="submission" date="2020-09" db="EMBL/GenBank/DDBJ databases">
        <authorList>
            <person name="Sun Q."/>
            <person name="Zhou Y."/>
        </authorList>
    </citation>
    <scope>NUCLEOTIDE SEQUENCE</scope>
    <source>
        <strain evidence="5">CGMCC 1.14988</strain>
    </source>
</reference>
<keyword evidence="2" id="KW-0012">Acyltransferase</keyword>
<proteinExistence type="inferred from homology"/>
<keyword evidence="6" id="KW-1185">Reference proteome</keyword>
<dbReference type="PANTHER" id="PTHR43792:SF8">
    <property type="entry name" value="[RIBOSOMAL PROTEIN US5]-ALANINE N-ACETYLTRANSFERASE"/>
    <property type="match status" value="1"/>
</dbReference>